<dbReference type="Proteomes" id="UP000749559">
    <property type="component" value="Unassembled WGS sequence"/>
</dbReference>
<feature type="transmembrane region" description="Helical" evidence="6">
    <location>
        <begin position="203"/>
        <end position="225"/>
    </location>
</feature>
<feature type="region of interest" description="Disordered" evidence="5">
    <location>
        <begin position="465"/>
        <end position="503"/>
    </location>
</feature>
<keyword evidence="9" id="KW-1185">Reference proteome</keyword>
<dbReference type="PROSITE" id="PS50850">
    <property type="entry name" value="MFS"/>
    <property type="match status" value="1"/>
</dbReference>
<accession>A0A8S4PHH5</accession>
<keyword evidence="3 6" id="KW-1133">Transmembrane helix</keyword>
<evidence type="ECO:0000256" key="5">
    <source>
        <dbReference type="SAM" id="MobiDB-lite"/>
    </source>
</evidence>
<protein>
    <recommendedName>
        <fullName evidence="7">Major facilitator superfamily (MFS) profile domain-containing protein</fullName>
    </recommendedName>
</protein>
<dbReference type="Gene3D" id="1.20.1250.20">
    <property type="entry name" value="MFS general substrate transporter like domains"/>
    <property type="match status" value="1"/>
</dbReference>
<feature type="transmembrane region" description="Helical" evidence="6">
    <location>
        <begin position="147"/>
        <end position="166"/>
    </location>
</feature>
<feature type="transmembrane region" description="Helical" evidence="6">
    <location>
        <begin position="267"/>
        <end position="286"/>
    </location>
</feature>
<keyword evidence="4 6" id="KW-0472">Membrane</keyword>
<feature type="domain" description="Major facilitator superfamily (MFS) profile" evidence="7">
    <location>
        <begin position="18"/>
        <end position="454"/>
    </location>
</feature>
<proteinExistence type="predicted"/>
<dbReference type="OrthoDB" id="419734at2759"/>
<evidence type="ECO:0000256" key="2">
    <source>
        <dbReference type="ARBA" id="ARBA00022692"/>
    </source>
</evidence>
<dbReference type="GO" id="GO:0022857">
    <property type="term" value="F:transmembrane transporter activity"/>
    <property type="evidence" value="ECO:0007669"/>
    <property type="project" value="InterPro"/>
</dbReference>
<evidence type="ECO:0000313" key="9">
    <source>
        <dbReference type="Proteomes" id="UP000749559"/>
    </source>
</evidence>
<dbReference type="PANTHER" id="PTHR23507">
    <property type="entry name" value="ZGC:174356"/>
    <property type="match status" value="1"/>
</dbReference>
<dbReference type="InterPro" id="IPR011701">
    <property type="entry name" value="MFS"/>
</dbReference>
<dbReference type="GO" id="GO:0016020">
    <property type="term" value="C:membrane"/>
    <property type="evidence" value="ECO:0007669"/>
    <property type="project" value="UniProtKB-SubCell"/>
</dbReference>
<organism evidence="8 9">
    <name type="scientific">Owenia fusiformis</name>
    <name type="common">Polychaete worm</name>
    <dbReference type="NCBI Taxonomy" id="6347"/>
    <lineage>
        <taxon>Eukaryota</taxon>
        <taxon>Metazoa</taxon>
        <taxon>Spiralia</taxon>
        <taxon>Lophotrochozoa</taxon>
        <taxon>Annelida</taxon>
        <taxon>Polychaeta</taxon>
        <taxon>Sedentaria</taxon>
        <taxon>Canalipalpata</taxon>
        <taxon>Sabellida</taxon>
        <taxon>Oweniida</taxon>
        <taxon>Oweniidae</taxon>
        <taxon>Owenia</taxon>
    </lineage>
</organism>
<feature type="transmembrane region" description="Helical" evidence="6">
    <location>
        <begin position="397"/>
        <end position="420"/>
    </location>
</feature>
<feature type="transmembrane region" description="Helical" evidence="6">
    <location>
        <begin position="340"/>
        <end position="357"/>
    </location>
</feature>
<feature type="transmembrane region" description="Helical" evidence="6">
    <location>
        <begin position="78"/>
        <end position="101"/>
    </location>
</feature>
<evidence type="ECO:0000256" key="4">
    <source>
        <dbReference type="ARBA" id="ARBA00023136"/>
    </source>
</evidence>
<evidence type="ECO:0000256" key="6">
    <source>
        <dbReference type="SAM" id="Phobius"/>
    </source>
</evidence>
<feature type="transmembrane region" description="Helical" evidence="6">
    <location>
        <begin position="108"/>
        <end position="127"/>
    </location>
</feature>
<sequence>MGCQKCTTRIASCFRSITVEPVLFLYMLAQFTQFSVFQQFLYRKTCFDKYKDIGICTNLTNPEYKEQEKYTQTEASHWIFYGTLCLTIPSLISASFIGSWADRFSRKLPILLPIIGACLSSLNYIILSVHMETVPLPLVLVSSTINGIMGGFVTAIMSVFSYVGFIADPRTRTIRIGILESMTFMGSTLGVLVSGIMLENTSFTFVFSFLLVSQVLACIYTLIFVKDIKPTEDQRQGKNYCSFLFSLSHLKSSVMCVFKPRERQRRLHLLLTLLAVFFTLIVSIGFEEIALLYTKHPPLSWRGIKLYGYFKALMNGLQGLALIAILPIAKKCTDIHDTSVILFGALSKIGGLVLFGFSKYTWMVFLVAPLAMFQSFTVAGMRALMSKLVEPNEQGKMFAIVGIGESLCTLLGSTIFNNLYPATLKFYPGFSFFAAAGMMLIPIILIVWVRQDMKSQAQYESLQVAELQSPPTDSGPEVDEVAMGEGDQFPTSQKSSTLQFEKY</sequence>
<evidence type="ECO:0000313" key="8">
    <source>
        <dbReference type="EMBL" id="CAH1792648.1"/>
    </source>
</evidence>
<reference evidence="8" key="1">
    <citation type="submission" date="2022-03" db="EMBL/GenBank/DDBJ databases">
        <authorList>
            <person name="Martin C."/>
        </authorList>
    </citation>
    <scope>NUCLEOTIDE SEQUENCE</scope>
</reference>
<comment type="subcellular location">
    <subcellularLocation>
        <location evidence="1">Membrane</location>
        <topology evidence="1">Multi-pass membrane protein</topology>
    </subcellularLocation>
</comment>
<feature type="transmembrane region" description="Helical" evidence="6">
    <location>
        <begin position="363"/>
        <end position="385"/>
    </location>
</feature>
<dbReference type="InterPro" id="IPR020846">
    <property type="entry name" value="MFS_dom"/>
</dbReference>
<feature type="transmembrane region" description="Helical" evidence="6">
    <location>
        <begin position="306"/>
        <end position="328"/>
    </location>
</feature>
<evidence type="ECO:0000256" key="3">
    <source>
        <dbReference type="ARBA" id="ARBA00022989"/>
    </source>
</evidence>
<evidence type="ECO:0000259" key="7">
    <source>
        <dbReference type="PROSITE" id="PS50850"/>
    </source>
</evidence>
<name>A0A8S4PHH5_OWEFU</name>
<dbReference type="InterPro" id="IPR036259">
    <property type="entry name" value="MFS_trans_sf"/>
</dbReference>
<dbReference type="PANTHER" id="PTHR23507:SF1">
    <property type="entry name" value="FI18259P1-RELATED"/>
    <property type="match status" value="1"/>
</dbReference>
<dbReference type="Pfam" id="PF07690">
    <property type="entry name" value="MFS_1"/>
    <property type="match status" value="1"/>
</dbReference>
<dbReference type="EMBL" id="CAIIXF020000008">
    <property type="protein sequence ID" value="CAH1792648.1"/>
    <property type="molecule type" value="Genomic_DNA"/>
</dbReference>
<feature type="transmembrane region" description="Helical" evidence="6">
    <location>
        <begin position="426"/>
        <end position="449"/>
    </location>
</feature>
<feature type="compositionally biased region" description="Polar residues" evidence="5">
    <location>
        <begin position="489"/>
        <end position="503"/>
    </location>
</feature>
<dbReference type="SUPFAM" id="SSF103473">
    <property type="entry name" value="MFS general substrate transporter"/>
    <property type="match status" value="1"/>
</dbReference>
<comment type="caution">
    <text evidence="8">The sequence shown here is derived from an EMBL/GenBank/DDBJ whole genome shotgun (WGS) entry which is preliminary data.</text>
</comment>
<feature type="transmembrane region" description="Helical" evidence="6">
    <location>
        <begin position="178"/>
        <end position="197"/>
    </location>
</feature>
<evidence type="ECO:0000256" key="1">
    <source>
        <dbReference type="ARBA" id="ARBA00004141"/>
    </source>
</evidence>
<keyword evidence="2 6" id="KW-0812">Transmembrane</keyword>
<dbReference type="AlphaFoldDB" id="A0A8S4PHH5"/>
<gene>
    <name evidence="8" type="ORF">OFUS_LOCUS17592</name>
</gene>